<sequence length="494" mass="57036">MAIDFEKLQEERLPTLYEVLILKTEKPVDLWSFYTFLSQFPHAINYLEFWIDLMAHIRLCKDYLENIRSSVIEVVDESRVSDEYGNLTTAGDHRKHKEESSSDRYGPGGNDGDADDSASVTSSLLINALMNEGYLDFQDPDQVNRFLQGDIEYSPQLSQLLAEWRRHSGIPGKRNDDVNESEIDENTGEKKNQVGYENKILSAIDDLLKNHVSGQNNAGETIKPQITTKQLHHNAAQICTLYLLSPERSDKYLINIPEHVREDTLKAIQNDKRYDPDVFEELKNISYQFLEIDCFTKFLGRVALHNLHDQISDWRFHNSSTRFLPNEETHEKKKQLRHHSRSLFSSYTTLSRVMLGLFFMGIGFWIGYALIFLNYARGIRVVTIVPFIIGSYFIVCGIYQIDIAYACFGITQELMYKHKRSPDEETNHSDNLEAKDGEISGLFKILGGQTRLIKIKHPFIRNLIYKRGLWCLLWVLISTGVFTVIFACVPSRRV</sequence>
<dbReference type="HOGENOM" id="CLU_029881_1_1_1"/>
<dbReference type="EMBL" id="HE612862">
    <property type="protein sequence ID" value="CCE63958.1"/>
    <property type="molecule type" value="Genomic_DNA"/>
</dbReference>
<accession>G8BVN0</accession>
<dbReference type="RefSeq" id="XP_003686392.1">
    <property type="nucleotide sequence ID" value="XM_003686344.1"/>
</dbReference>
<keyword evidence="2" id="KW-0472">Membrane</keyword>
<dbReference type="OrthoDB" id="5584247at2759"/>
<dbReference type="SMART" id="SM00315">
    <property type="entry name" value="RGS"/>
    <property type="match status" value="1"/>
</dbReference>
<evidence type="ECO:0000256" key="2">
    <source>
        <dbReference type="SAM" id="Phobius"/>
    </source>
</evidence>
<keyword evidence="2" id="KW-0812">Transmembrane</keyword>
<organism evidence="4 5">
    <name type="scientific">Tetrapisispora phaffii (strain ATCC 24235 / CBS 4417 / NBRC 1672 / NRRL Y-8282 / UCD 70-5)</name>
    <name type="common">Yeast</name>
    <name type="synonym">Fabospora phaffii</name>
    <dbReference type="NCBI Taxonomy" id="1071381"/>
    <lineage>
        <taxon>Eukaryota</taxon>
        <taxon>Fungi</taxon>
        <taxon>Dikarya</taxon>
        <taxon>Ascomycota</taxon>
        <taxon>Saccharomycotina</taxon>
        <taxon>Saccharomycetes</taxon>
        <taxon>Saccharomycetales</taxon>
        <taxon>Saccharomycetaceae</taxon>
        <taxon>Tetrapisispora</taxon>
    </lineage>
</organism>
<keyword evidence="5" id="KW-1185">Reference proteome</keyword>
<dbReference type="STRING" id="1071381.G8BVN0"/>
<dbReference type="InterPro" id="IPR016137">
    <property type="entry name" value="RGS"/>
</dbReference>
<dbReference type="GO" id="GO:0008104">
    <property type="term" value="P:intracellular protein localization"/>
    <property type="evidence" value="ECO:0007669"/>
    <property type="project" value="EnsemblFungi"/>
</dbReference>
<dbReference type="GO" id="GO:0005621">
    <property type="term" value="C:cellular bud scar"/>
    <property type="evidence" value="ECO:0007669"/>
    <property type="project" value="EnsemblFungi"/>
</dbReference>
<dbReference type="InterPro" id="IPR036305">
    <property type="entry name" value="RGS_sf"/>
</dbReference>
<dbReference type="GO" id="GO:0007121">
    <property type="term" value="P:bipolar cellular bud site selection"/>
    <property type="evidence" value="ECO:0007669"/>
    <property type="project" value="EnsemblFungi"/>
</dbReference>
<reference evidence="4 5" key="1">
    <citation type="journal article" date="2011" name="Proc. Natl. Acad. Sci. U.S.A.">
        <title>Evolutionary erosion of yeast sex chromosomes by mating-type switching accidents.</title>
        <authorList>
            <person name="Gordon J.L."/>
            <person name="Armisen D."/>
            <person name="Proux-Wera E."/>
            <person name="Oheigeartaigh S.S."/>
            <person name="Byrne K.P."/>
            <person name="Wolfe K.H."/>
        </authorList>
    </citation>
    <scope>NUCLEOTIDE SEQUENCE [LARGE SCALE GENOMIC DNA]</scope>
    <source>
        <strain evidence="5">ATCC 24235 / CBS 4417 / NBRC 1672 / NRRL Y-8282 / UCD 70-5</strain>
    </source>
</reference>
<proteinExistence type="predicted"/>
<dbReference type="GO" id="GO:0007120">
    <property type="term" value="P:axial cellular bud site selection"/>
    <property type="evidence" value="ECO:0007669"/>
    <property type="project" value="EnsemblFungi"/>
</dbReference>
<feature type="transmembrane region" description="Helical" evidence="2">
    <location>
        <begin position="467"/>
        <end position="489"/>
    </location>
</feature>
<feature type="region of interest" description="Disordered" evidence="1">
    <location>
        <begin position="85"/>
        <end position="117"/>
    </location>
</feature>
<gene>
    <name evidence="4" type="primary">TPHA0G01210</name>
    <name evidence="4" type="ordered locus">TPHA_0G01210</name>
</gene>
<dbReference type="eggNOG" id="ENOG502QRI8">
    <property type="taxonomic scope" value="Eukaryota"/>
</dbReference>
<dbReference type="PANTHER" id="PTHR13155">
    <property type="entry name" value="A-KINASE ANCHOR PROTEINS"/>
    <property type="match status" value="1"/>
</dbReference>
<dbReference type="Proteomes" id="UP000005666">
    <property type="component" value="Chromosome 7"/>
</dbReference>
<feature type="domain" description="RGS" evidence="3">
    <location>
        <begin position="15"/>
        <end position="308"/>
    </location>
</feature>
<evidence type="ECO:0000256" key="1">
    <source>
        <dbReference type="SAM" id="MobiDB-lite"/>
    </source>
</evidence>
<dbReference type="SUPFAM" id="SSF48097">
    <property type="entry name" value="Regulator of G-protein signaling, RGS"/>
    <property type="match status" value="1"/>
</dbReference>
<evidence type="ECO:0000313" key="4">
    <source>
        <dbReference type="EMBL" id="CCE63958.1"/>
    </source>
</evidence>
<feature type="transmembrane region" description="Helical" evidence="2">
    <location>
        <begin position="387"/>
        <end position="411"/>
    </location>
</feature>
<evidence type="ECO:0000259" key="3">
    <source>
        <dbReference type="SMART" id="SM00315"/>
    </source>
</evidence>
<evidence type="ECO:0000313" key="5">
    <source>
        <dbReference type="Proteomes" id="UP000005666"/>
    </source>
</evidence>
<dbReference type="InterPro" id="IPR044926">
    <property type="entry name" value="RGS_subdomain_2"/>
</dbReference>
<feature type="transmembrane region" description="Helical" evidence="2">
    <location>
        <begin position="353"/>
        <end position="375"/>
    </location>
</feature>
<keyword evidence="2" id="KW-1133">Transmembrane helix</keyword>
<dbReference type="Gene3D" id="1.10.167.10">
    <property type="entry name" value="Regulator of G-protein Signalling 4, domain 2"/>
    <property type="match status" value="1"/>
</dbReference>
<dbReference type="PANTHER" id="PTHR13155:SF1">
    <property type="entry name" value="A-KINASE ANCHOR PROTEIN 10, MITOCHONDRIAL"/>
    <property type="match status" value="1"/>
</dbReference>
<dbReference type="InterPro" id="IPR052246">
    <property type="entry name" value="Cell_Polariz_PKAAnc"/>
</dbReference>
<dbReference type="GeneID" id="11535844"/>
<dbReference type="AlphaFoldDB" id="G8BVN0"/>
<protein>
    <recommendedName>
        <fullName evidence="3">RGS domain-containing protein</fullName>
    </recommendedName>
</protein>
<dbReference type="OMA" id="VYSWFGV"/>
<dbReference type="KEGG" id="tpf:TPHA_0G01210"/>
<dbReference type="GO" id="GO:0005886">
    <property type="term" value="C:plasma membrane"/>
    <property type="evidence" value="ECO:0007669"/>
    <property type="project" value="TreeGrafter"/>
</dbReference>
<name>G8BVN0_TETPH</name>
<dbReference type="GO" id="GO:0005935">
    <property type="term" value="C:cellular bud neck"/>
    <property type="evidence" value="ECO:0007669"/>
    <property type="project" value="EnsemblFungi"/>
</dbReference>